<feature type="region of interest" description="Disordered" evidence="1">
    <location>
        <begin position="1"/>
        <end position="40"/>
    </location>
</feature>
<dbReference type="InterPro" id="IPR013321">
    <property type="entry name" value="Arc_rbn_hlx_hlx"/>
</dbReference>
<evidence type="ECO:0000256" key="1">
    <source>
        <dbReference type="SAM" id="MobiDB-lite"/>
    </source>
</evidence>
<name>A0A075JJY8_9MICO</name>
<dbReference type="AlphaFoldDB" id="A0A075JJY8"/>
<keyword evidence="3" id="KW-1185">Reference proteome</keyword>
<dbReference type="Proteomes" id="UP000027986">
    <property type="component" value="Chromosome"/>
</dbReference>
<protein>
    <submittedName>
        <fullName evidence="2">CopG family transcriptional regulator</fullName>
    </submittedName>
</protein>
<dbReference type="eggNOG" id="ENOG50333X7">
    <property type="taxonomic scope" value="Bacteria"/>
</dbReference>
<dbReference type="InterPro" id="IPR010985">
    <property type="entry name" value="Ribbon_hlx_hlx"/>
</dbReference>
<proteinExistence type="predicted"/>
<dbReference type="KEGG" id="dni:HX89_12625"/>
<dbReference type="EMBL" id="CP008889">
    <property type="protein sequence ID" value="AIF41637.1"/>
    <property type="molecule type" value="Genomic_DNA"/>
</dbReference>
<gene>
    <name evidence="2" type="ORF">HX89_12625</name>
</gene>
<dbReference type="RefSeq" id="WP_038569526.1">
    <property type="nucleotide sequence ID" value="NZ_CAKZHM010000167.1"/>
</dbReference>
<sequence length="77" mass="8849">MTSEPMSAQQEDDFYADAANQQPQGTPRRRKERLSTPVPVRFPPELLEEVRSAARADDRSVSAWIRRAVEHELRRSA</sequence>
<dbReference type="SUPFAM" id="SSF47598">
    <property type="entry name" value="Ribbon-helix-helix"/>
    <property type="match status" value="1"/>
</dbReference>
<dbReference type="HOGENOM" id="CLU_2632289_0_0_11"/>
<accession>A0A075JJY8</accession>
<evidence type="ECO:0000313" key="2">
    <source>
        <dbReference type="EMBL" id="AIF41637.1"/>
    </source>
</evidence>
<dbReference type="NCBIfam" id="NF041551">
    <property type="entry name" value="YlcI_YnfO_N"/>
    <property type="match status" value="1"/>
</dbReference>
<evidence type="ECO:0000313" key="3">
    <source>
        <dbReference type="Proteomes" id="UP000027986"/>
    </source>
</evidence>
<reference evidence="2 3" key="1">
    <citation type="submission" date="2014-07" db="EMBL/GenBank/DDBJ databases">
        <title>Genome Sequencing of Dermacoccus nishinomiyaensis.</title>
        <authorList>
            <person name="Hong K.W."/>
            <person name="Chan K.G."/>
        </authorList>
    </citation>
    <scope>NUCLEOTIDE SEQUENCE [LARGE SCALE GENOMIC DNA]</scope>
    <source>
        <strain evidence="2 3">M25</strain>
    </source>
</reference>
<organism evidence="2 3">
    <name type="scientific">Dermacoccus nishinomiyaensis</name>
    <dbReference type="NCBI Taxonomy" id="1274"/>
    <lineage>
        <taxon>Bacteria</taxon>
        <taxon>Bacillati</taxon>
        <taxon>Actinomycetota</taxon>
        <taxon>Actinomycetes</taxon>
        <taxon>Micrococcales</taxon>
        <taxon>Dermacoccaceae</taxon>
        <taxon>Dermacoccus</taxon>
    </lineage>
</organism>
<dbReference type="Gene3D" id="1.10.1220.10">
    <property type="entry name" value="Met repressor-like"/>
    <property type="match status" value="1"/>
</dbReference>
<dbReference type="GeneID" id="41841907"/>
<dbReference type="GO" id="GO:0006355">
    <property type="term" value="P:regulation of DNA-templated transcription"/>
    <property type="evidence" value="ECO:0007669"/>
    <property type="project" value="InterPro"/>
</dbReference>
<dbReference type="OrthoDB" id="4869341at2"/>